<organism evidence="1 2">
    <name type="scientific">Enhygromyxa salina</name>
    <dbReference type="NCBI Taxonomy" id="215803"/>
    <lineage>
        <taxon>Bacteria</taxon>
        <taxon>Pseudomonadati</taxon>
        <taxon>Myxococcota</taxon>
        <taxon>Polyangia</taxon>
        <taxon>Nannocystales</taxon>
        <taxon>Nannocystaceae</taxon>
        <taxon>Enhygromyxa</taxon>
    </lineage>
</organism>
<comment type="caution">
    <text evidence="1">The sequence shown here is derived from an EMBL/GenBank/DDBJ whole genome shotgun (WGS) entry which is preliminary data.</text>
</comment>
<gene>
    <name evidence="1" type="ORF">DB30_05932</name>
</gene>
<dbReference type="AlphaFoldDB" id="A0A0C2A6L9"/>
<accession>A0A0C2A6L9</accession>
<protein>
    <submittedName>
        <fullName evidence="1">Uncharacterized protein</fullName>
    </submittedName>
</protein>
<sequence>MHGARSLAFFGPPHAPWDFADCSRWPWGCAALATRGVPVRGGSVVGQRRAAVSGGRVGRRCLHAL</sequence>
<dbReference type="EMBL" id="JMCC02000006">
    <property type="protein sequence ID" value="KIG19028.1"/>
    <property type="molecule type" value="Genomic_DNA"/>
</dbReference>
<reference evidence="1 2" key="1">
    <citation type="submission" date="2014-12" db="EMBL/GenBank/DDBJ databases">
        <title>Genome assembly of Enhygromyxa salina DSM 15201.</title>
        <authorList>
            <person name="Sharma G."/>
            <person name="Subramanian S."/>
        </authorList>
    </citation>
    <scope>NUCLEOTIDE SEQUENCE [LARGE SCALE GENOMIC DNA]</scope>
    <source>
        <strain evidence="1 2">DSM 15201</strain>
    </source>
</reference>
<proteinExistence type="predicted"/>
<dbReference type="Proteomes" id="UP000031599">
    <property type="component" value="Unassembled WGS sequence"/>
</dbReference>
<evidence type="ECO:0000313" key="1">
    <source>
        <dbReference type="EMBL" id="KIG19028.1"/>
    </source>
</evidence>
<evidence type="ECO:0000313" key="2">
    <source>
        <dbReference type="Proteomes" id="UP000031599"/>
    </source>
</evidence>
<name>A0A0C2A6L9_9BACT</name>